<dbReference type="RefSeq" id="WP_324267688.1">
    <property type="nucleotide sequence ID" value="NZ_JAWLNX010000017.1"/>
</dbReference>
<keyword evidence="3" id="KW-1185">Reference proteome</keyword>
<protein>
    <submittedName>
        <fullName evidence="2">Uncharacterized protein</fullName>
    </submittedName>
</protein>
<comment type="caution">
    <text evidence="2">The sequence shown here is derived from an EMBL/GenBank/DDBJ whole genome shotgun (WGS) entry which is preliminary data.</text>
</comment>
<feature type="transmembrane region" description="Helical" evidence="1">
    <location>
        <begin position="40"/>
        <end position="59"/>
    </location>
</feature>
<dbReference type="EMBL" id="JAWLNX010000017">
    <property type="protein sequence ID" value="MEB3370208.1"/>
    <property type="molecule type" value="Genomic_DNA"/>
</dbReference>
<feature type="transmembrane region" description="Helical" evidence="1">
    <location>
        <begin position="6"/>
        <end position="28"/>
    </location>
</feature>
<evidence type="ECO:0000313" key="2">
    <source>
        <dbReference type="EMBL" id="MEB3370208.1"/>
    </source>
</evidence>
<sequence length="92" mass="9237">MALLALLVATPVGAVLGAIFGAVFGLVALTRPRHLGRIEVVVVALIGVLVLVAAIVGHGGVTTGLLAWTAGPLLIGTPAAALHARRVRHRVG</sequence>
<evidence type="ECO:0000313" key="3">
    <source>
        <dbReference type="Proteomes" id="UP001327093"/>
    </source>
</evidence>
<reference evidence="2 3" key="1">
    <citation type="submission" date="2023-10" db="EMBL/GenBank/DDBJ databases">
        <title>Saccharopolyspora sp. nov., isolated from mangrove soil.</title>
        <authorList>
            <person name="Lu Y."/>
            <person name="Liu W."/>
        </authorList>
    </citation>
    <scope>NUCLEOTIDE SEQUENCE [LARGE SCALE GENOMIC DNA]</scope>
    <source>
        <strain evidence="2 3">S2-29</strain>
    </source>
</reference>
<keyword evidence="1" id="KW-0812">Transmembrane</keyword>
<name>A0ABU6AF69_9PSEU</name>
<evidence type="ECO:0000256" key="1">
    <source>
        <dbReference type="SAM" id="Phobius"/>
    </source>
</evidence>
<keyword evidence="1" id="KW-0472">Membrane</keyword>
<organism evidence="2 3">
    <name type="scientific">Saccharopolyspora mangrovi</name>
    <dbReference type="NCBI Taxonomy" id="3082379"/>
    <lineage>
        <taxon>Bacteria</taxon>
        <taxon>Bacillati</taxon>
        <taxon>Actinomycetota</taxon>
        <taxon>Actinomycetes</taxon>
        <taxon>Pseudonocardiales</taxon>
        <taxon>Pseudonocardiaceae</taxon>
        <taxon>Saccharopolyspora</taxon>
    </lineage>
</organism>
<dbReference type="Proteomes" id="UP001327093">
    <property type="component" value="Unassembled WGS sequence"/>
</dbReference>
<proteinExistence type="predicted"/>
<keyword evidence="1" id="KW-1133">Transmembrane helix</keyword>
<accession>A0ABU6AF69</accession>
<gene>
    <name evidence="2" type="ORF">R4I43_22635</name>
</gene>
<feature type="transmembrane region" description="Helical" evidence="1">
    <location>
        <begin position="65"/>
        <end position="84"/>
    </location>
</feature>